<proteinExistence type="predicted"/>
<dbReference type="VEuPathDB" id="VectorBase:GPPI050216"/>
<dbReference type="EnsemblMetazoa" id="GPPI050216-RA">
    <property type="protein sequence ID" value="GPPI050216-PA"/>
    <property type="gene ID" value="GPPI050216"/>
</dbReference>
<evidence type="ECO:0000313" key="2">
    <source>
        <dbReference type="Proteomes" id="UP000092460"/>
    </source>
</evidence>
<name>A0A1B0C662_9MUSC</name>
<dbReference type="AlphaFoldDB" id="A0A1B0C662"/>
<dbReference type="Proteomes" id="UP000092460">
    <property type="component" value="Unassembled WGS sequence"/>
</dbReference>
<reference evidence="2" key="1">
    <citation type="submission" date="2015-01" db="EMBL/GenBank/DDBJ databases">
        <authorList>
            <person name="Aksoy S."/>
            <person name="Warren W."/>
            <person name="Wilson R.K."/>
        </authorList>
    </citation>
    <scope>NUCLEOTIDE SEQUENCE [LARGE SCALE GENOMIC DNA]</scope>
    <source>
        <strain evidence="2">IAEA</strain>
    </source>
</reference>
<keyword evidence="2" id="KW-1185">Reference proteome</keyword>
<protein>
    <submittedName>
        <fullName evidence="1">Uncharacterized protein</fullName>
    </submittedName>
</protein>
<accession>A0A1B0C662</accession>
<dbReference type="EMBL" id="JXJN01026453">
    <property type="status" value="NOT_ANNOTATED_CDS"/>
    <property type="molecule type" value="Genomic_DNA"/>
</dbReference>
<reference evidence="1" key="2">
    <citation type="submission" date="2020-05" db="UniProtKB">
        <authorList>
            <consortium name="EnsemblMetazoa"/>
        </authorList>
    </citation>
    <scope>IDENTIFICATION</scope>
    <source>
        <strain evidence="1">IAEA</strain>
    </source>
</reference>
<evidence type="ECO:0000313" key="1">
    <source>
        <dbReference type="EnsemblMetazoa" id="GPPI050216-PA"/>
    </source>
</evidence>
<organism evidence="1 2">
    <name type="scientific">Glossina palpalis gambiensis</name>
    <dbReference type="NCBI Taxonomy" id="67801"/>
    <lineage>
        <taxon>Eukaryota</taxon>
        <taxon>Metazoa</taxon>
        <taxon>Ecdysozoa</taxon>
        <taxon>Arthropoda</taxon>
        <taxon>Hexapoda</taxon>
        <taxon>Insecta</taxon>
        <taxon>Pterygota</taxon>
        <taxon>Neoptera</taxon>
        <taxon>Endopterygota</taxon>
        <taxon>Diptera</taxon>
        <taxon>Brachycera</taxon>
        <taxon>Muscomorpha</taxon>
        <taxon>Hippoboscoidea</taxon>
        <taxon>Glossinidae</taxon>
        <taxon>Glossina</taxon>
    </lineage>
</organism>
<sequence length="81" mass="9279">MIERIFRNSNINTAETTASSPQQLSVTWAIPPCDIDESEKKYSNFLEEKSHDFLLHYADDNRPSSSPVLVSQTGEFLCKYH</sequence>